<dbReference type="PANTHER" id="PTHR11514:SF43">
    <property type="entry name" value="TRANSCRIPTION FACTOR MYC2"/>
    <property type="match status" value="1"/>
</dbReference>
<dbReference type="SUPFAM" id="SSF47459">
    <property type="entry name" value="HLH, helix-loop-helix DNA-binding domain"/>
    <property type="match status" value="1"/>
</dbReference>
<evidence type="ECO:0000259" key="2">
    <source>
        <dbReference type="PROSITE" id="PS50888"/>
    </source>
</evidence>
<dbReference type="SMART" id="SM00353">
    <property type="entry name" value="HLH"/>
    <property type="match status" value="1"/>
</dbReference>
<dbReference type="GO" id="GO:0005634">
    <property type="term" value="C:nucleus"/>
    <property type="evidence" value="ECO:0007669"/>
    <property type="project" value="TreeGrafter"/>
</dbReference>
<dbReference type="InterPro" id="IPR011598">
    <property type="entry name" value="bHLH_dom"/>
</dbReference>
<dbReference type="EMBL" id="CAUYUE010000012">
    <property type="protein sequence ID" value="CAK0785368.1"/>
    <property type="molecule type" value="Genomic_DNA"/>
</dbReference>
<feature type="region of interest" description="Disordered" evidence="1">
    <location>
        <begin position="31"/>
        <end position="66"/>
    </location>
</feature>
<dbReference type="CDD" id="cd11393">
    <property type="entry name" value="bHLH_AtbHLH_like"/>
    <property type="match status" value="1"/>
</dbReference>
<evidence type="ECO:0000313" key="3">
    <source>
        <dbReference type="EMBL" id="CAK0785368.1"/>
    </source>
</evidence>
<comment type="caution">
    <text evidence="3">The sequence shown here is derived from an EMBL/GenBank/DDBJ whole genome shotgun (WGS) entry which is preliminary data.</text>
</comment>
<dbReference type="Proteomes" id="UP001314263">
    <property type="component" value="Unassembled WGS sequence"/>
</dbReference>
<evidence type="ECO:0000256" key="1">
    <source>
        <dbReference type="SAM" id="MobiDB-lite"/>
    </source>
</evidence>
<accession>A0AAV1IHF9</accession>
<evidence type="ECO:0000313" key="4">
    <source>
        <dbReference type="Proteomes" id="UP001314263"/>
    </source>
</evidence>
<reference evidence="3 4" key="1">
    <citation type="submission" date="2023-10" db="EMBL/GenBank/DDBJ databases">
        <authorList>
            <person name="Maclean D."/>
            <person name="Macfadyen A."/>
        </authorList>
    </citation>
    <scope>NUCLEOTIDE SEQUENCE [LARGE SCALE GENOMIC DNA]</scope>
</reference>
<sequence>MTPAQQSDLHDAAQSLRHLEAHATGKRFCNDLVNEEGSDSPPNKVNRPGKQASGSNLRHVATEKKRRERINEGFAALGAVLPWTEKMDKAKHLIGAVNYIKKLQDALQEVIKSGALSHLDADAQWSLRMLLPRGRALPVSTARAQTAPAAPAVVNVDNNAAMQPAAAAAAAASVQPLASNDEMLKLLTAALAGQATAVQVPGAPYANAHLTQLLLAAQMMQPLLCLPTAALPQALPVTAPRISAPPAELQEPPQPAACCDSHLHFQVMPAPKARKTAKARRHTSASRISDSGTSFTTPLVDAGRPSTAGYIA</sequence>
<proteinExistence type="predicted"/>
<dbReference type="GO" id="GO:0003700">
    <property type="term" value="F:DNA-binding transcription factor activity"/>
    <property type="evidence" value="ECO:0007669"/>
    <property type="project" value="InterPro"/>
</dbReference>
<dbReference type="GO" id="GO:0000976">
    <property type="term" value="F:transcription cis-regulatory region binding"/>
    <property type="evidence" value="ECO:0007669"/>
    <property type="project" value="TreeGrafter"/>
</dbReference>
<dbReference type="InterPro" id="IPR045239">
    <property type="entry name" value="bHLH95_bHLH"/>
</dbReference>
<dbReference type="PANTHER" id="PTHR11514">
    <property type="entry name" value="MYC"/>
    <property type="match status" value="1"/>
</dbReference>
<feature type="domain" description="BHLH" evidence="2">
    <location>
        <begin position="54"/>
        <end position="103"/>
    </location>
</feature>
<feature type="region of interest" description="Disordered" evidence="1">
    <location>
        <begin position="271"/>
        <end position="300"/>
    </location>
</feature>
<dbReference type="InterPro" id="IPR036638">
    <property type="entry name" value="HLH_DNA-bd_sf"/>
</dbReference>
<dbReference type="PROSITE" id="PS50888">
    <property type="entry name" value="BHLH"/>
    <property type="match status" value="1"/>
</dbReference>
<gene>
    <name evidence="3" type="ORF">CVIRNUC_008576</name>
</gene>
<dbReference type="InterPro" id="IPR045084">
    <property type="entry name" value="AIB/MYC-like"/>
</dbReference>
<dbReference type="Gene3D" id="4.10.280.10">
    <property type="entry name" value="Helix-loop-helix DNA-binding domain"/>
    <property type="match status" value="1"/>
</dbReference>
<dbReference type="Pfam" id="PF00010">
    <property type="entry name" value="HLH"/>
    <property type="match status" value="1"/>
</dbReference>
<protein>
    <recommendedName>
        <fullName evidence="2">BHLH domain-containing protein</fullName>
    </recommendedName>
</protein>
<dbReference type="AlphaFoldDB" id="A0AAV1IHF9"/>
<dbReference type="GO" id="GO:0046983">
    <property type="term" value="F:protein dimerization activity"/>
    <property type="evidence" value="ECO:0007669"/>
    <property type="project" value="InterPro"/>
</dbReference>
<keyword evidence="4" id="KW-1185">Reference proteome</keyword>
<feature type="compositionally biased region" description="Basic residues" evidence="1">
    <location>
        <begin position="272"/>
        <end position="284"/>
    </location>
</feature>
<organism evidence="3 4">
    <name type="scientific">Coccomyxa viridis</name>
    <dbReference type="NCBI Taxonomy" id="1274662"/>
    <lineage>
        <taxon>Eukaryota</taxon>
        <taxon>Viridiplantae</taxon>
        <taxon>Chlorophyta</taxon>
        <taxon>core chlorophytes</taxon>
        <taxon>Trebouxiophyceae</taxon>
        <taxon>Trebouxiophyceae incertae sedis</taxon>
        <taxon>Coccomyxaceae</taxon>
        <taxon>Coccomyxa</taxon>
    </lineage>
</organism>
<feature type="compositionally biased region" description="Polar residues" evidence="1">
    <location>
        <begin position="285"/>
        <end position="297"/>
    </location>
</feature>
<name>A0AAV1IHF9_9CHLO</name>